<evidence type="ECO:0000313" key="1">
    <source>
        <dbReference type="EMBL" id="RZF34853.1"/>
    </source>
</evidence>
<dbReference type="InParanoid" id="A0A482WN03"/>
<keyword evidence="2" id="KW-1185">Reference proteome</keyword>
<proteinExistence type="predicted"/>
<gene>
    <name evidence="1" type="ORF">LSTR_LSTR012628</name>
</gene>
<accession>A0A482WN03</accession>
<sequence>MSPVRISPLYARLNQALLLSAILKYNPSPPKNRHCIIRHHLSALIHHFAARCIIQPTPRMRDRLIYFASIENNSNAVESNRARGGLIYVCFGGDTSTDHRKGALVSGIFRSLG</sequence>
<name>A0A482WN03_LAOST</name>
<comment type="caution">
    <text evidence="1">The sequence shown here is derived from an EMBL/GenBank/DDBJ whole genome shotgun (WGS) entry which is preliminary data.</text>
</comment>
<dbReference type="AlphaFoldDB" id="A0A482WN03"/>
<dbReference type="Proteomes" id="UP000291343">
    <property type="component" value="Unassembled WGS sequence"/>
</dbReference>
<organism evidence="1 2">
    <name type="scientific">Laodelphax striatellus</name>
    <name type="common">Small brown planthopper</name>
    <name type="synonym">Delphax striatella</name>
    <dbReference type="NCBI Taxonomy" id="195883"/>
    <lineage>
        <taxon>Eukaryota</taxon>
        <taxon>Metazoa</taxon>
        <taxon>Ecdysozoa</taxon>
        <taxon>Arthropoda</taxon>
        <taxon>Hexapoda</taxon>
        <taxon>Insecta</taxon>
        <taxon>Pterygota</taxon>
        <taxon>Neoptera</taxon>
        <taxon>Paraneoptera</taxon>
        <taxon>Hemiptera</taxon>
        <taxon>Auchenorrhyncha</taxon>
        <taxon>Fulgoroidea</taxon>
        <taxon>Delphacidae</taxon>
        <taxon>Criomorphinae</taxon>
        <taxon>Laodelphax</taxon>
    </lineage>
</organism>
<dbReference type="EMBL" id="QKKF02030120">
    <property type="protein sequence ID" value="RZF34853.1"/>
    <property type="molecule type" value="Genomic_DNA"/>
</dbReference>
<reference evidence="1 2" key="1">
    <citation type="journal article" date="2017" name="Gigascience">
        <title>Genome sequence of the small brown planthopper, Laodelphax striatellus.</title>
        <authorList>
            <person name="Zhu J."/>
            <person name="Jiang F."/>
            <person name="Wang X."/>
            <person name="Yang P."/>
            <person name="Bao Y."/>
            <person name="Zhao W."/>
            <person name="Wang W."/>
            <person name="Lu H."/>
            <person name="Wang Q."/>
            <person name="Cui N."/>
            <person name="Li J."/>
            <person name="Chen X."/>
            <person name="Luo L."/>
            <person name="Yu J."/>
            <person name="Kang L."/>
            <person name="Cui F."/>
        </authorList>
    </citation>
    <scope>NUCLEOTIDE SEQUENCE [LARGE SCALE GENOMIC DNA]</scope>
    <source>
        <strain evidence="1">Lst14</strain>
    </source>
</reference>
<evidence type="ECO:0000313" key="2">
    <source>
        <dbReference type="Proteomes" id="UP000291343"/>
    </source>
</evidence>
<protein>
    <submittedName>
        <fullName evidence="1">Uncharacterized protein</fullName>
    </submittedName>
</protein>